<comment type="caution">
    <text evidence="4">The sequence shown here is derived from an EMBL/GenBank/DDBJ whole genome shotgun (WGS) entry which is preliminary data.</text>
</comment>
<evidence type="ECO:0000256" key="2">
    <source>
        <dbReference type="PROSITE-ProRule" id="PRU00169"/>
    </source>
</evidence>
<accession>A0ABX2M8U3</accession>
<dbReference type="PROSITE" id="PS50110">
    <property type="entry name" value="RESPONSE_REGULATORY"/>
    <property type="match status" value="1"/>
</dbReference>
<dbReference type="InterPro" id="IPR011006">
    <property type="entry name" value="CheY-like_superfamily"/>
</dbReference>
<sequence>MESGKTILLVDDDADAREVNVLCLQSAGFRIVEAAHGDLALARLAEGIPDAIITDLRMPMMNGLELARRLRSNAAYLDIPVGLLTGSPPHHLDDIGLFNEILIKPCDFDDLIAMADRLTGHGTLHR</sequence>
<keyword evidence="5" id="KW-1185">Reference proteome</keyword>
<dbReference type="PANTHER" id="PTHR44591">
    <property type="entry name" value="STRESS RESPONSE REGULATOR PROTEIN 1"/>
    <property type="match status" value="1"/>
</dbReference>
<evidence type="ECO:0000256" key="1">
    <source>
        <dbReference type="ARBA" id="ARBA00022553"/>
    </source>
</evidence>
<dbReference type="EMBL" id="JABFMT010000037">
    <property type="protein sequence ID" value="NUU04239.1"/>
    <property type="molecule type" value="Genomic_DNA"/>
</dbReference>
<dbReference type="Gene3D" id="3.40.50.2300">
    <property type="match status" value="1"/>
</dbReference>
<dbReference type="InterPro" id="IPR001789">
    <property type="entry name" value="Sig_transdc_resp-reg_receiver"/>
</dbReference>
<name>A0ABX2M8U3_9BURK</name>
<dbReference type="SMART" id="SM00448">
    <property type="entry name" value="REC"/>
    <property type="match status" value="1"/>
</dbReference>
<dbReference type="Proteomes" id="UP000536746">
    <property type="component" value="Unassembled WGS sequence"/>
</dbReference>
<reference evidence="4 5" key="1">
    <citation type="journal article" date="2020" name="Front. Plant Sci.">
        <title>Isolation of Rhizosphere Bacteria That Improve Quality and Water Stress Tolerance in Greenhouse Ornamentals.</title>
        <authorList>
            <person name="Nordstedt N.P."/>
            <person name="Jones M.L."/>
        </authorList>
    </citation>
    <scope>NUCLEOTIDE SEQUENCE [LARGE SCALE GENOMIC DNA]</scope>
    <source>
        <strain evidence="4 5">C6C2</strain>
    </source>
</reference>
<proteinExistence type="predicted"/>
<dbReference type="RefSeq" id="WP_175354898.1">
    <property type="nucleotide sequence ID" value="NZ_JABFMT010000037.1"/>
</dbReference>
<gene>
    <name evidence="4" type="ORF">HNO84_21735</name>
</gene>
<evidence type="ECO:0000259" key="3">
    <source>
        <dbReference type="PROSITE" id="PS50110"/>
    </source>
</evidence>
<evidence type="ECO:0000313" key="5">
    <source>
        <dbReference type="Proteomes" id="UP000536746"/>
    </source>
</evidence>
<evidence type="ECO:0000313" key="4">
    <source>
        <dbReference type="EMBL" id="NUU04239.1"/>
    </source>
</evidence>
<protein>
    <submittedName>
        <fullName evidence="4">Response regulator</fullName>
    </submittedName>
</protein>
<dbReference type="SUPFAM" id="SSF52172">
    <property type="entry name" value="CheY-like"/>
    <property type="match status" value="1"/>
</dbReference>
<keyword evidence="1 2" id="KW-0597">Phosphoprotein</keyword>
<dbReference type="Pfam" id="PF00072">
    <property type="entry name" value="Response_reg"/>
    <property type="match status" value="1"/>
</dbReference>
<feature type="modified residue" description="4-aspartylphosphate" evidence="2">
    <location>
        <position position="55"/>
    </location>
</feature>
<dbReference type="PANTHER" id="PTHR44591:SF3">
    <property type="entry name" value="RESPONSE REGULATORY DOMAIN-CONTAINING PROTEIN"/>
    <property type="match status" value="1"/>
</dbReference>
<feature type="domain" description="Response regulatory" evidence="3">
    <location>
        <begin position="6"/>
        <end position="119"/>
    </location>
</feature>
<organism evidence="4 5">
    <name type="scientific">Herbaspirillum robiniae</name>
    <dbReference type="NCBI Taxonomy" id="2014887"/>
    <lineage>
        <taxon>Bacteria</taxon>
        <taxon>Pseudomonadati</taxon>
        <taxon>Pseudomonadota</taxon>
        <taxon>Betaproteobacteria</taxon>
        <taxon>Burkholderiales</taxon>
        <taxon>Oxalobacteraceae</taxon>
        <taxon>Herbaspirillum</taxon>
    </lineage>
</organism>
<dbReference type="InterPro" id="IPR050595">
    <property type="entry name" value="Bact_response_regulator"/>
</dbReference>